<dbReference type="Proteomes" id="UP000235023">
    <property type="component" value="Unassembled WGS sequence"/>
</dbReference>
<dbReference type="AlphaFoldDB" id="A0A2J5HXM1"/>
<proteinExistence type="predicted"/>
<evidence type="ECO:0000313" key="2">
    <source>
        <dbReference type="EMBL" id="PLN82187.1"/>
    </source>
</evidence>
<feature type="transmembrane region" description="Helical" evidence="1">
    <location>
        <begin position="440"/>
        <end position="465"/>
    </location>
</feature>
<name>A0A2J5HXM1_9EURO</name>
<evidence type="ECO:0000256" key="1">
    <source>
        <dbReference type="SAM" id="Phobius"/>
    </source>
</evidence>
<accession>A0A2J5HXM1</accession>
<dbReference type="EMBL" id="KZ559529">
    <property type="protein sequence ID" value="PLN82187.1"/>
    <property type="molecule type" value="Genomic_DNA"/>
</dbReference>
<sequence>MQQLLRRMTPIRRKSADEEALGKVDIHQQVIYSKRHEFIQILFNIKSEDVAKFPGIESYCDYLEREAFRPLTDPSFDSVWGLVPYTNPKEVTDRWDWTLAVIQAIGSEETEISIHDILQRLRVRGGDHSAVLDQCKDKSSFYIAIFGVLCWSSMVARPNMIFTDNAARNLTCLLPHGSRSTKDTNIHSLSSRHMRPIPFIFRPFKLQHWGDQSGERPHGESWDGDSLYKASLSIYSLRYFGHVTIQWVDTISEHLRFNPANRRLSLFRFPTFCALLAVHGGNVCAAIQSISEQVDPLFPEDRDQCCVSLEQEVLISYRLLFGQDGMSRKVAQDEICRLKKTHPDQRVDTMLLDLCGRKYKHGSLWWRTYDTVLQNYPSEMWPVTCQTMKGHLLESDVYSARNDFPRLGTRLLKLQQFNLRQRPSKLVDLWRDRRNPLQWYTFWAVVIVGGVANILAALQLLVAIVELQTSF</sequence>
<keyword evidence="1" id="KW-1133">Transmembrane helix</keyword>
<keyword evidence="1" id="KW-0472">Membrane</keyword>
<organism evidence="2 3">
    <name type="scientific">Aspergillus taichungensis</name>
    <dbReference type="NCBI Taxonomy" id="482145"/>
    <lineage>
        <taxon>Eukaryota</taxon>
        <taxon>Fungi</taxon>
        <taxon>Dikarya</taxon>
        <taxon>Ascomycota</taxon>
        <taxon>Pezizomycotina</taxon>
        <taxon>Eurotiomycetes</taxon>
        <taxon>Eurotiomycetidae</taxon>
        <taxon>Eurotiales</taxon>
        <taxon>Aspergillaceae</taxon>
        <taxon>Aspergillus</taxon>
        <taxon>Aspergillus subgen. Circumdati</taxon>
    </lineage>
</organism>
<protein>
    <submittedName>
        <fullName evidence="2">Uncharacterized protein</fullName>
    </submittedName>
</protein>
<keyword evidence="3" id="KW-1185">Reference proteome</keyword>
<keyword evidence="1" id="KW-0812">Transmembrane</keyword>
<gene>
    <name evidence="2" type="ORF">BDW42DRAFT_84156</name>
</gene>
<reference evidence="3" key="1">
    <citation type="submission" date="2017-12" db="EMBL/GenBank/DDBJ databases">
        <authorList>
            <consortium name="DOE Joint Genome Institute"/>
            <person name="Mondo S.J."/>
            <person name="Kjaerbolling I."/>
            <person name="Vesth T.C."/>
            <person name="Frisvad J.C."/>
            <person name="Nybo J.L."/>
            <person name="Theobald S."/>
            <person name="Kuo A."/>
            <person name="Bowyer P."/>
            <person name="Matsuda Y."/>
            <person name="Lyhne E.K."/>
            <person name="Kogle M.E."/>
            <person name="Clum A."/>
            <person name="Lipzen A."/>
            <person name="Salamov A."/>
            <person name="Ngan C.Y."/>
            <person name="Daum C."/>
            <person name="Chiniquy J."/>
            <person name="Barry K."/>
            <person name="LaButti K."/>
            <person name="Haridas S."/>
            <person name="Simmons B.A."/>
            <person name="Magnuson J.K."/>
            <person name="Mortensen U.H."/>
            <person name="Larsen T.O."/>
            <person name="Grigoriev I.V."/>
            <person name="Baker S.E."/>
            <person name="Andersen M.R."/>
            <person name="Nordberg H.P."/>
            <person name="Cantor M.N."/>
            <person name="Hua S.X."/>
        </authorList>
    </citation>
    <scope>NUCLEOTIDE SEQUENCE [LARGE SCALE GENOMIC DNA]</scope>
    <source>
        <strain evidence="3">IBT 19404</strain>
    </source>
</reference>
<dbReference type="OrthoDB" id="5428890at2759"/>
<evidence type="ECO:0000313" key="3">
    <source>
        <dbReference type="Proteomes" id="UP000235023"/>
    </source>
</evidence>